<dbReference type="InterPro" id="IPR051371">
    <property type="entry name" value="Ras_palmitoyltransferase"/>
</dbReference>
<accession>A0A1I7XZ20</accession>
<dbReference type="Pfam" id="PF10256">
    <property type="entry name" value="Erf4"/>
    <property type="match status" value="1"/>
</dbReference>
<evidence type="ECO:0000256" key="7">
    <source>
        <dbReference type="SAM" id="MobiDB-lite"/>
    </source>
</evidence>
<name>A0A1I7XZ20_9BILA</name>
<keyword evidence="6" id="KW-0472">Membrane</keyword>
<dbReference type="GO" id="GO:0005789">
    <property type="term" value="C:endoplasmic reticulum membrane"/>
    <property type="evidence" value="ECO:0007669"/>
    <property type="project" value="UniProtKB-SubCell"/>
</dbReference>
<evidence type="ECO:0000313" key="9">
    <source>
        <dbReference type="Proteomes" id="UP000095287"/>
    </source>
</evidence>
<reference evidence="10" key="1">
    <citation type="submission" date="2016-11" db="UniProtKB">
        <authorList>
            <consortium name="WormBaseParasite"/>
        </authorList>
    </citation>
    <scope>IDENTIFICATION</scope>
</reference>
<dbReference type="InterPro" id="IPR019383">
    <property type="entry name" value="Golgin_A_7/ERF4"/>
</dbReference>
<evidence type="ECO:0000256" key="2">
    <source>
        <dbReference type="ARBA" id="ARBA00007732"/>
    </source>
</evidence>
<comment type="subunit">
    <text evidence="3">Interacts with ERF2.</text>
</comment>
<evidence type="ECO:0000256" key="5">
    <source>
        <dbReference type="ARBA" id="ARBA00022824"/>
    </source>
</evidence>
<comment type="similarity">
    <text evidence="2">Belongs to the ERF4 family.</text>
</comment>
<dbReference type="GO" id="GO:0006612">
    <property type="term" value="P:protein targeting to membrane"/>
    <property type="evidence" value="ECO:0007669"/>
    <property type="project" value="TreeGrafter"/>
</dbReference>
<dbReference type="PANTHER" id="PTHR13254">
    <property type="entry name" value="GOLGI AUTOANTIGEN, GOLGIN SUBFAMILY A, 7"/>
    <property type="match status" value="1"/>
</dbReference>
<evidence type="ECO:0000256" key="3">
    <source>
        <dbReference type="ARBA" id="ARBA00011396"/>
    </source>
</evidence>
<evidence type="ECO:0000256" key="1">
    <source>
        <dbReference type="ARBA" id="ARBA00004406"/>
    </source>
</evidence>
<evidence type="ECO:0000259" key="8">
    <source>
        <dbReference type="Pfam" id="PF10256"/>
    </source>
</evidence>
<dbReference type="WBParaSite" id="L893_g1095.t2">
    <property type="protein sequence ID" value="L893_g1095.t2"/>
    <property type="gene ID" value="L893_g1095"/>
</dbReference>
<protein>
    <recommendedName>
        <fullName evidence="4">Ras modification protein ERF4</fullName>
    </recommendedName>
</protein>
<dbReference type="AlphaFoldDB" id="A0A1I7XZ20"/>
<keyword evidence="5" id="KW-0256">Endoplasmic reticulum</keyword>
<sequence length="194" mass="21568">MSYFRAFTDPNRSSTRLQAMEEAKIPLNACKKIFIERDYSQGLSVRFQTTFPTRLTGMISPDAWDNVITTLNSLFVEAERVCSSSVVETLLGCFTCYISRAFSKTIYERNLERIMTYIDEQNRDLFMPAGLFLSDPMERGLRMLEISILQTGASQGKIASSPSEGAAAPPPTIQVNSHSPNSANNSTEKTRASG</sequence>
<feature type="compositionally biased region" description="Polar residues" evidence="7">
    <location>
        <begin position="173"/>
        <end position="187"/>
    </location>
</feature>
<evidence type="ECO:0000256" key="4">
    <source>
        <dbReference type="ARBA" id="ARBA00018463"/>
    </source>
</evidence>
<evidence type="ECO:0000256" key="6">
    <source>
        <dbReference type="ARBA" id="ARBA00023136"/>
    </source>
</evidence>
<evidence type="ECO:0000313" key="10">
    <source>
        <dbReference type="WBParaSite" id="L893_g1095.t2"/>
    </source>
</evidence>
<keyword evidence="9" id="KW-1185">Reference proteome</keyword>
<dbReference type="GO" id="GO:0002178">
    <property type="term" value="C:palmitoyltransferase complex"/>
    <property type="evidence" value="ECO:0007669"/>
    <property type="project" value="TreeGrafter"/>
</dbReference>
<dbReference type="Proteomes" id="UP000095287">
    <property type="component" value="Unplaced"/>
</dbReference>
<dbReference type="PANTHER" id="PTHR13254:SF0">
    <property type="entry name" value="GOLGIN SUBFAMILY A MEMBER 7_ERF4 DOMAIN-CONTAINING PROTEIN"/>
    <property type="match status" value="1"/>
</dbReference>
<proteinExistence type="inferred from homology"/>
<feature type="region of interest" description="Disordered" evidence="7">
    <location>
        <begin position="155"/>
        <end position="194"/>
    </location>
</feature>
<organism evidence="9 10">
    <name type="scientific">Steinernema glaseri</name>
    <dbReference type="NCBI Taxonomy" id="37863"/>
    <lineage>
        <taxon>Eukaryota</taxon>
        <taxon>Metazoa</taxon>
        <taxon>Ecdysozoa</taxon>
        <taxon>Nematoda</taxon>
        <taxon>Chromadorea</taxon>
        <taxon>Rhabditida</taxon>
        <taxon>Tylenchina</taxon>
        <taxon>Panagrolaimomorpha</taxon>
        <taxon>Strongyloidoidea</taxon>
        <taxon>Steinernematidae</taxon>
        <taxon>Steinernema</taxon>
    </lineage>
</organism>
<comment type="subcellular location">
    <subcellularLocation>
        <location evidence="1">Endoplasmic reticulum membrane</location>
        <topology evidence="1">Peripheral membrane protein</topology>
    </subcellularLocation>
</comment>
<feature type="domain" description="Golgin subfamily A member 7/ERF4" evidence="8">
    <location>
        <begin position="33"/>
        <end position="145"/>
    </location>
</feature>